<accession>A0A1J1LR31</accession>
<gene>
    <name evidence="1" type="ORF">PL9214650466</name>
</gene>
<evidence type="ECO:0000313" key="1">
    <source>
        <dbReference type="EMBL" id="CUR35027.1"/>
    </source>
</evidence>
<sequence>MINSDSTLETIIQIVERGEIPKASDFKLWAELKGYQPTQTAEGPLKYVDENGVVRLTLKQGSSRTPGSDYPHVELRNPDTQRIDIWGNHVTRKSPGNHTRIQWDI</sequence>
<dbReference type="Proteomes" id="UP000184315">
    <property type="component" value="Unassembled WGS sequence"/>
</dbReference>
<proteinExistence type="predicted"/>
<organism evidence="1 2">
    <name type="scientific">Planktothrix tepida PCC 9214</name>
    <dbReference type="NCBI Taxonomy" id="671072"/>
    <lineage>
        <taxon>Bacteria</taxon>
        <taxon>Bacillati</taxon>
        <taxon>Cyanobacteriota</taxon>
        <taxon>Cyanophyceae</taxon>
        <taxon>Oscillatoriophycideae</taxon>
        <taxon>Oscillatoriales</taxon>
        <taxon>Microcoleaceae</taxon>
        <taxon>Planktothrix</taxon>
    </lineage>
</organism>
<protein>
    <submittedName>
        <fullName evidence="1">Uncharacterized protein</fullName>
    </submittedName>
</protein>
<evidence type="ECO:0000313" key="2">
    <source>
        <dbReference type="Proteomes" id="UP000184315"/>
    </source>
</evidence>
<dbReference type="EMBL" id="CZDF01000172">
    <property type="protein sequence ID" value="CUR35027.1"/>
    <property type="molecule type" value="Genomic_DNA"/>
</dbReference>
<reference evidence="2" key="1">
    <citation type="submission" date="2015-10" db="EMBL/GenBank/DDBJ databases">
        <authorList>
            <person name="Regsiter A."/>
            <person name="william w."/>
        </authorList>
    </citation>
    <scope>NUCLEOTIDE SEQUENCE [LARGE SCALE GENOMIC DNA]</scope>
</reference>
<dbReference type="STRING" id="671072.PL9214650466"/>
<name>A0A1J1LR31_9CYAN</name>
<dbReference type="AlphaFoldDB" id="A0A1J1LR31"/>
<keyword evidence="2" id="KW-1185">Reference proteome</keyword>